<protein>
    <submittedName>
        <fullName evidence="4">Purine nucleosidase</fullName>
    </submittedName>
</protein>
<accession>A0A5A5U459</accession>
<dbReference type="GO" id="GO:0006152">
    <property type="term" value="P:purine nucleoside catabolic process"/>
    <property type="evidence" value="ECO:0007669"/>
    <property type="project" value="TreeGrafter"/>
</dbReference>
<evidence type="ECO:0000259" key="3">
    <source>
        <dbReference type="Pfam" id="PF01156"/>
    </source>
</evidence>
<dbReference type="PANTHER" id="PTHR12304:SF4">
    <property type="entry name" value="URIDINE NUCLEOSIDASE"/>
    <property type="match status" value="1"/>
</dbReference>
<dbReference type="GO" id="GO:0005829">
    <property type="term" value="C:cytosol"/>
    <property type="evidence" value="ECO:0007669"/>
    <property type="project" value="TreeGrafter"/>
</dbReference>
<dbReference type="SUPFAM" id="SSF53590">
    <property type="entry name" value="Nucleoside hydrolase"/>
    <property type="match status" value="1"/>
</dbReference>
<reference evidence="4 5" key="1">
    <citation type="submission" date="2019-04" db="EMBL/GenBank/DDBJ databases">
        <title>A pseudo-fructophilic Leuconostoc citreum strain F192-5 isolated from peel of satsuma mandarin: the first report for isolation and characterization of strain-dependent fructophilic-like characteristics.</title>
        <authorList>
            <person name="Maeno S."/>
            <person name="Tanizawa Y."/>
            <person name="Kajikawa A."/>
            <person name="Kanesaki Y."/>
            <person name="Kubota E."/>
            <person name="Arita M."/>
            <person name="Leon D."/>
            <person name="Endo A."/>
        </authorList>
    </citation>
    <scope>NUCLEOTIDE SEQUENCE [LARGE SCALE GENOMIC DNA]</scope>
    <source>
        <strain evidence="4 5">F192-5</strain>
    </source>
</reference>
<evidence type="ECO:0000256" key="2">
    <source>
        <dbReference type="ARBA" id="ARBA00023295"/>
    </source>
</evidence>
<dbReference type="CDD" id="cd02650">
    <property type="entry name" value="nuc_hydro_CaPnhB"/>
    <property type="match status" value="1"/>
</dbReference>
<dbReference type="InterPro" id="IPR036452">
    <property type="entry name" value="Ribo_hydro-like"/>
</dbReference>
<feature type="domain" description="Inosine/uridine-preferring nucleoside hydrolase" evidence="3">
    <location>
        <begin position="18"/>
        <end position="318"/>
    </location>
</feature>
<dbReference type="InterPro" id="IPR001910">
    <property type="entry name" value="Inosine/uridine_hydrolase_dom"/>
</dbReference>
<dbReference type="Pfam" id="PF01156">
    <property type="entry name" value="IU_nuc_hydro"/>
    <property type="match status" value="1"/>
</dbReference>
<organism evidence="4 5">
    <name type="scientific">Leuconostoc citreum</name>
    <dbReference type="NCBI Taxonomy" id="33964"/>
    <lineage>
        <taxon>Bacteria</taxon>
        <taxon>Bacillati</taxon>
        <taxon>Bacillota</taxon>
        <taxon>Bacilli</taxon>
        <taxon>Lactobacillales</taxon>
        <taxon>Lactobacillaceae</taxon>
        <taxon>Leuconostoc</taxon>
    </lineage>
</organism>
<evidence type="ECO:0000313" key="5">
    <source>
        <dbReference type="Proteomes" id="UP000323274"/>
    </source>
</evidence>
<name>A0A5A5U459_LEUCI</name>
<dbReference type="Gene3D" id="3.90.245.10">
    <property type="entry name" value="Ribonucleoside hydrolase-like"/>
    <property type="match status" value="1"/>
</dbReference>
<dbReference type="Proteomes" id="UP000323274">
    <property type="component" value="Unassembled WGS sequence"/>
</dbReference>
<keyword evidence="2" id="KW-0326">Glycosidase</keyword>
<evidence type="ECO:0000313" key="4">
    <source>
        <dbReference type="EMBL" id="GDZ84633.1"/>
    </source>
</evidence>
<sequence>MCCIISDNTKKIMAQKKMILDLDTGIDDALALAYAVGNPNVDLIGVIASYGNTYVETAAQNSLNLLHLLGADEVPVFLGESHASTADHFDVMPISQLIHGKNGVGEVTLDVAPRGVEKQSGVDFLIASAHQYAEDLIFIPTGPLTNLATAIKKDADVAHLIGNTTLMGGALTVPGNVSPFTEANIHQDPEDADYAFTRQKNLTMVGLDVTLRTLLTKTETAAWRVLGTSAGEKYADLMDFYIDAYYNLDIDKKGAALHDPLAVAVGIDPTYVTTMPLAMHVTYDRDSGDYGRTIGDKEKLLEPTTTKAAILVDTTRFVSDFQKMMLTVLA</sequence>
<keyword evidence="1" id="KW-0378">Hydrolase</keyword>
<proteinExistence type="predicted"/>
<comment type="caution">
    <text evidence="4">The sequence shown here is derived from an EMBL/GenBank/DDBJ whole genome shotgun (WGS) entry which is preliminary data.</text>
</comment>
<dbReference type="GO" id="GO:0008477">
    <property type="term" value="F:purine nucleosidase activity"/>
    <property type="evidence" value="ECO:0007669"/>
    <property type="project" value="TreeGrafter"/>
</dbReference>
<dbReference type="InterPro" id="IPR023186">
    <property type="entry name" value="IUNH"/>
</dbReference>
<dbReference type="PANTHER" id="PTHR12304">
    <property type="entry name" value="INOSINE-URIDINE PREFERRING NUCLEOSIDE HYDROLASE"/>
    <property type="match status" value="1"/>
</dbReference>
<evidence type="ECO:0000256" key="1">
    <source>
        <dbReference type="ARBA" id="ARBA00022801"/>
    </source>
</evidence>
<gene>
    <name evidence="4" type="ORF">LCIT_18750</name>
</gene>
<dbReference type="AlphaFoldDB" id="A0A5A5U459"/>
<dbReference type="EMBL" id="BJJW01000016">
    <property type="protein sequence ID" value="GDZ84633.1"/>
    <property type="molecule type" value="Genomic_DNA"/>
</dbReference>